<evidence type="ECO:0000256" key="9">
    <source>
        <dbReference type="ARBA" id="ARBA00023027"/>
    </source>
</evidence>
<dbReference type="InterPro" id="IPR014777">
    <property type="entry name" value="4pyrrole_Mease_sub1"/>
</dbReference>
<dbReference type="InterPro" id="IPR028162">
    <property type="entry name" value="Met8_C"/>
</dbReference>
<dbReference type="UniPathway" id="UPA00262">
    <property type="reaction ID" value="UER00222"/>
</dbReference>
<proteinExistence type="inferred from homology"/>
<comment type="similarity">
    <text evidence="2">Belongs to the precorrin methyltransferase family.</text>
</comment>
<dbReference type="PANTHER" id="PTHR45790:SF6">
    <property type="entry name" value="UROPORPHYRINOGEN-III C-METHYLTRANSFERASE"/>
    <property type="match status" value="1"/>
</dbReference>
<dbReference type="GO" id="GO:0032259">
    <property type="term" value="P:methylation"/>
    <property type="evidence" value="ECO:0007669"/>
    <property type="project" value="UniProtKB-KW"/>
</dbReference>
<evidence type="ECO:0000259" key="19">
    <source>
        <dbReference type="Pfam" id="PF14823"/>
    </source>
</evidence>
<evidence type="ECO:0000256" key="2">
    <source>
        <dbReference type="ARBA" id="ARBA00005879"/>
    </source>
</evidence>
<organism evidence="21 22">
    <name type="scientific">Absidia repens</name>
    <dbReference type="NCBI Taxonomy" id="90262"/>
    <lineage>
        <taxon>Eukaryota</taxon>
        <taxon>Fungi</taxon>
        <taxon>Fungi incertae sedis</taxon>
        <taxon>Mucoromycota</taxon>
        <taxon>Mucoromycotina</taxon>
        <taxon>Mucoromycetes</taxon>
        <taxon>Mucorales</taxon>
        <taxon>Cunninghamellaceae</taxon>
        <taxon>Absidia</taxon>
    </lineage>
</organism>
<evidence type="ECO:0000256" key="10">
    <source>
        <dbReference type="ARBA" id="ARBA00023167"/>
    </source>
</evidence>
<evidence type="ECO:0000256" key="17">
    <source>
        <dbReference type="SAM" id="MobiDB-lite"/>
    </source>
</evidence>
<dbReference type="InterPro" id="IPR014776">
    <property type="entry name" value="4pyrrole_Mease_sub2"/>
</dbReference>
<dbReference type="NCBIfam" id="TIGR01469">
    <property type="entry name" value="cobA_cysG_Cterm"/>
    <property type="match status" value="1"/>
</dbReference>
<keyword evidence="3" id="KW-0169">Cobalamin biosynthesis</keyword>
<comment type="pathway">
    <text evidence="1">Porphyrin-containing compound metabolism; siroheme biosynthesis; sirohydrochlorin from precorrin-2: step 1/1.</text>
</comment>
<gene>
    <name evidence="21" type="ORF">BCR42DRAFT_419744</name>
</gene>
<dbReference type="SUPFAM" id="SSF51735">
    <property type="entry name" value="NAD(P)-binding Rossmann-fold domains"/>
    <property type="match status" value="1"/>
</dbReference>
<comment type="catalytic activity">
    <reaction evidence="15">
        <text>uroporphyrinogen III + 2 S-adenosyl-L-methionine = precorrin-2 + 2 S-adenosyl-L-homocysteine + H(+)</text>
        <dbReference type="Rhea" id="RHEA:32459"/>
        <dbReference type="ChEBI" id="CHEBI:15378"/>
        <dbReference type="ChEBI" id="CHEBI:57308"/>
        <dbReference type="ChEBI" id="CHEBI:57856"/>
        <dbReference type="ChEBI" id="CHEBI:58827"/>
        <dbReference type="ChEBI" id="CHEBI:59789"/>
        <dbReference type="EC" id="2.1.1.107"/>
    </reaction>
</comment>
<dbReference type="GO" id="GO:0019354">
    <property type="term" value="P:siroheme biosynthetic process"/>
    <property type="evidence" value="ECO:0007669"/>
    <property type="project" value="UniProtKB-UniPathway"/>
</dbReference>
<dbReference type="InterPro" id="IPR036291">
    <property type="entry name" value="NAD(P)-bd_dom_sf"/>
</dbReference>
<dbReference type="AlphaFoldDB" id="A0A1X2IAC7"/>
<dbReference type="Gene3D" id="3.30.160.110">
    <property type="entry name" value="Siroheme synthase, domain 2"/>
    <property type="match status" value="1"/>
</dbReference>
<comment type="function">
    <text evidence="16">Siroheme synthase involved in methionine biosynthesis.</text>
</comment>
<evidence type="ECO:0000256" key="16">
    <source>
        <dbReference type="ARBA" id="ARBA00055636"/>
    </source>
</evidence>
<dbReference type="InterPro" id="IPR000878">
    <property type="entry name" value="4pyrrol_Mease"/>
</dbReference>
<dbReference type="InterPro" id="IPR006367">
    <property type="entry name" value="Sirohaem_synthase_N"/>
</dbReference>
<evidence type="ECO:0000256" key="7">
    <source>
        <dbReference type="ARBA" id="ARBA00022691"/>
    </source>
</evidence>
<feature type="domain" description="Siroheme biosynthesis protein Met8 C-terminal" evidence="19">
    <location>
        <begin position="177"/>
        <end position="253"/>
    </location>
</feature>
<evidence type="ECO:0000256" key="11">
    <source>
        <dbReference type="ARBA" id="ARBA00023239"/>
    </source>
</evidence>
<keyword evidence="8" id="KW-0560">Oxidoreductase</keyword>
<dbReference type="Gene3D" id="3.30.950.10">
    <property type="entry name" value="Methyltransferase, Cobalt-precorrin-4 Transmethylase, Domain 2"/>
    <property type="match status" value="1"/>
</dbReference>
<keyword evidence="6" id="KW-0808">Transferase</keyword>
<dbReference type="Pfam" id="PF00590">
    <property type="entry name" value="TP_methylase"/>
    <property type="match status" value="1"/>
</dbReference>
<dbReference type="Pfam" id="PF13241">
    <property type="entry name" value="NAD_binding_7"/>
    <property type="match status" value="1"/>
</dbReference>
<dbReference type="STRING" id="90262.A0A1X2IAC7"/>
<evidence type="ECO:0000256" key="15">
    <source>
        <dbReference type="ARBA" id="ARBA00052360"/>
    </source>
</evidence>
<dbReference type="GO" id="GO:0009086">
    <property type="term" value="P:methionine biosynthetic process"/>
    <property type="evidence" value="ECO:0007669"/>
    <property type="project" value="UniProtKB-KW"/>
</dbReference>
<keyword evidence="4 21" id="KW-0489">Methyltransferase</keyword>
<evidence type="ECO:0000256" key="4">
    <source>
        <dbReference type="ARBA" id="ARBA00022603"/>
    </source>
</evidence>
<dbReference type="Proteomes" id="UP000193560">
    <property type="component" value="Unassembled WGS sequence"/>
</dbReference>
<sequence length="578" mass="62325">MNPSSTTPLDATLPSIPQPQGGASLMVAFQCQSKKMLVVGSNHVAASQVLTLLEADALVTLVGDQDTMVPELTYRIQQQQVHYAGHHWDASLLAAEDDVQMVFVCPSSLDEKTTVDTIVQQCRQRRVPVNVTDRNDLSDFLIPSTYRDQSLQIAVSTNGQAPKLANRIRRHVISGLPANLGQAVHRVGTLHKQIQQQQSDDNGSDTAAAAAAAAATTRRMNWLAQISEYWSMERLAQLSDADMHDLLETYQDGSDHGGNQSSAFQLHSADSNSSDDAQDQGSHKRKRMAGTSATEEGTTLDYPHGKMGTITLVGSGPGDPELLTLAAHRAIREADLVLSDKIVPAEVVAMVECELKIARKFPGNADAAQDEFNALALVALQQGKKVVRLKQGDPFLFGRGGEEVIFFRKHGYTTKVIPGISSAVAGPLLAGIPLTHRSVASQFLVTTGTGRKGESLALPVYEPSRTDVFLMAIHRLDDLVADLVGKQNYPADLSCAIVERASCIDQRTVYGTLTSISKVLQSVGGSRPPGLLVTGHAIDILKQDSLPVEGVIKDLLMDGRQHSIHSERLQLHDPEGVS</sequence>
<protein>
    <submittedName>
        <fullName evidence="21">Tetrapyrrole methylase</fullName>
    </submittedName>
</protein>
<evidence type="ECO:0000256" key="5">
    <source>
        <dbReference type="ARBA" id="ARBA00022605"/>
    </source>
</evidence>
<keyword evidence="5" id="KW-0028">Amino-acid biosynthesis</keyword>
<evidence type="ECO:0000313" key="22">
    <source>
        <dbReference type="Proteomes" id="UP000193560"/>
    </source>
</evidence>
<evidence type="ECO:0000256" key="13">
    <source>
        <dbReference type="ARBA" id="ARBA00023268"/>
    </source>
</evidence>
<comment type="catalytic activity">
    <reaction evidence="14">
        <text>precorrin-2 + NAD(+) = sirohydrochlorin + NADH + 2 H(+)</text>
        <dbReference type="Rhea" id="RHEA:15613"/>
        <dbReference type="ChEBI" id="CHEBI:15378"/>
        <dbReference type="ChEBI" id="CHEBI:57540"/>
        <dbReference type="ChEBI" id="CHEBI:57945"/>
        <dbReference type="ChEBI" id="CHEBI:58351"/>
        <dbReference type="ChEBI" id="CHEBI:58827"/>
        <dbReference type="EC" id="1.3.1.76"/>
    </reaction>
</comment>
<keyword evidence="11" id="KW-0456">Lyase</keyword>
<dbReference type="FunFam" id="3.30.950.10:FF:000005">
    <property type="entry name" value="Uroporphyrin-III c-methyltransferase, putative"/>
    <property type="match status" value="1"/>
</dbReference>
<accession>A0A1X2IAC7</accession>
<evidence type="ECO:0000256" key="14">
    <source>
        <dbReference type="ARBA" id="ARBA00047561"/>
    </source>
</evidence>
<evidence type="ECO:0000313" key="21">
    <source>
        <dbReference type="EMBL" id="ORZ12674.1"/>
    </source>
</evidence>
<dbReference type="InterPro" id="IPR035996">
    <property type="entry name" value="4pyrrol_Methylase_sf"/>
</dbReference>
<dbReference type="GO" id="GO:0016829">
    <property type="term" value="F:lyase activity"/>
    <property type="evidence" value="ECO:0007669"/>
    <property type="project" value="UniProtKB-KW"/>
</dbReference>
<feature type="region of interest" description="Disordered" evidence="17">
    <location>
        <begin position="249"/>
        <end position="305"/>
    </location>
</feature>
<dbReference type="GO" id="GO:0004851">
    <property type="term" value="F:uroporphyrin-III C-methyltransferase activity"/>
    <property type="evidence" value="ECO:0007669"/>
    <property type="project" value="UniProtKB-EC"/>
</dbReference>
<dbReference type="OrthoDB" id="508204at2759"/>
<dbReference type="PANTHER" id="PTHR45790">
    <property type="entry name" value="SIROHEME SYNTHASE-RELATED"/>
    <property type="match status" value="1"/>
</dbReference>
<evidence type="ECO:0000256" key="3">
    <source>
        <dbReference type="ARBA" id="ARBA00022573"/>
    </source>
</evidence>
<dbReference type="EMBL" id="MCGE01000018">
    <property type="protein sequence ID" value="ORZ12674.1"/>
    <property type="molecule type" value="Genomic_DNA"/>
</dbReference>
<evidence type="ECO:0000256" key="8">
    <source>
        <dbReference type="ARBA" id="ARBA00023002"/>
    </source>
</evidence>
<evidence type="ECO:0000256" key="12">
    <source>
        <dbReference type="ARBA" id="ARBA00023244"/>
    </source>
</evidence>
<dbReference type="SUPFAM" id="SSF53790">
    <property type="entry name" value="Tetrapyrrole methylase"/>
    <property type="match status" value="1"/>
</dbReference>
<feature type="domain" description="Siroheme synthase central" evidence="20">
    <location>
        <begin position="148"/>
        <end position="172"/>
    </location>
</feature>
<keyword evidence="22" id="KW-1185">Reference proteome</keyword>
<comment type="caution">
    <text evidence="21">The sequence shown here is derived from an EMBL/GenBank/DDBJ whole genome shotgun (WGS) entry which is preliminary data.</text>
</comment>
<dbReference type="InterPro" id="IPR028281">
    <property type="entry name" value="Sirohaem_synthase_central"/>
</dbReference>
<dbReference type="FunFam" id="3.40.1010.10:FF:000006">
    <property type="entry name" value="Siroheme synthase, putative"/>
    <property type="match status" value="1"/>
</dbReference>
<dbReference type="CDD" id="cd11642">
    <property type="entry name" value="SUMT"/>
    <property type="match status" value="1"/>
</dbReference>
<dbReference type="InterPro" id="IPR050161">
    <property type="entry name" value="Siro_Cobalamin_biosynth"/>
</dbReference>
<dbReference type="SUPFAM" id="SSF75615">
    <property type="entry name" value="Siroheme synthase middle domains-like"/>
    <property type="match status" value="1"/>
</dbReference>
<dbReference type="Pfam" id="PF14823">
    <property type="entry name" value="Sirohm_synth_C"/>
    <property type="match status" value="1"/>
</dbReference>
<evidence type="ECO:0000256" key="6">
    <source>
        <dbReference type="ARBA" id="ARBA00022679"/>
    </source>
</evidence>
<evidence type="ECO:0000259" key="18">
    <source>
        <dbReference type="Pfam" id="PF00590"/>
    </source>
</evidence>
<feature type="domain" description="Tetrapyrrole methylase" evidence="18">
    <location>
        <begin position="309"/>
        <end position="516"/>
    </location>
</feature>
<reference evidence="21 22" key="1">
    <citation type="submission" date="2016-07" db="EMBL/GenBank/DDBJ databases">
        <title>Pervasive Adenine N6-methylation of Active Genes in Fungi.</title>
        <authorList>
            <consortium name="DOE Joint Genome Institute"/>
            <person name="Mondo S.J."/>
            <person name="Dannebaum R.O."/>
            <person name="Kuo R.C."/>
            <person name="Labutti K."/>
            <person name="Haridas S."/>
            <person name="Kuo A."/>
            <person name="Salamov A."/>
            <person name="Ahrendt S.R."/>
            <person name="Lipzen A."/>
            <person name="Sullivan W."/>
            <person name="Andreopoulos W.B."/>
            <person name="Clum A."/>
            <person name="Lindquist E."/>
            <person name="Daum C."/>
            <person name="Ramamoorthy G.K."/>
            <person name="Gryganskyi A."/>
            <person name="Culley D."/>
            <person name="Magnuson J.K."/>
            <person name="James T.Y."/>
            <person name="O'Malley M.A."/>
            <person name="Stajich J.E."/>
            <person name="Spatafora J.W."/>
            <person name="Visel A."/>
            <person name="Grigoriev I.V."/>
        </authorList>
    </citation>
    <scope>NUCLEOTIDE SEQUENCE [LARGE SCALE GENOMIC DNA]</scope>
    <source>
        <strain evidence="21 22">NRRL 1336</strain>
    </source>
</reference>
<evidence type="ECO:0000259" key="20">
    <source>
        <dbReference type="Pfam" id="PF14824"/>
    </source>
</evidence>
<dbReference type="Pfam" id="PF14824">
    <property type="entry name" value="Sirohm_synth_M"/>
    <property type="match status" value="1"/>
</dbReference>
<dbReference type="Gene3D" id="1.10.3280.10">
    <property type="entry name" value="Siroheme synthase, domain 3"/>
    <property type="match status" value="1"/>
</dbReference>
<dbReference type="Gene3D" id="3.40.50.720">
    <property type="entry name" value="NAD(P)-binding Rossmann-like Domain"/>
    <property type="match status" value="1"/>
</dbReference>
<keyword evidence="9" id="KW-0520">NAD</keyword>
<dbReference type="InterPro" id="IPR006366">
    <property type="entry name" value="CobA/CysG_C"/>
</dbReference>
<name>A0A1X2IAC7_9FUNG</name>
<dbReference type="NCBIfam" id="TIGR01470">
    <property type="entry name" value="cysG_Nterm"/>
    <property type="match status" value="1"/>
</dbReference>
<keyword evidence="10" id="KW-0486">Methionine biosynthesis</keyword>
<dbReference type="Gene3D" id="3.40.1010.10">
    <property type="entry name" value="Cobalt-precorrin-4 Transmethylase, Domain 1"/>
    <property type="match status" value="1"/>
</dbReference>
<dbReference type="GO" id="GO:0043115">
    <property type="term" value="F:precorrin-2 dehydrogenase activity"/>
    <property type="evidence" value="ECO:0007669"/>
    <property type="project" value="UniProtKB-EC"/>
</dbReference>
<keyword evidence="7" id="KW-0949">S-adenosyl-L-methionine</keyword>
<keyword evidence="12" id="KW-0627">Porphyrin biosynthesis</keyword>
<evidence type="ECO:0000256" key="1">
    <source>
        <dbReference type="ARBA" id="ARBA00005010"/>
    </source>
</evidence>
<keyword evidence="13" id="KW-0511">Multifunctional enzyme</keyword>